<proteinExistence type="predicted"/>
<dbReference type="Proteomes" id="UP000061569">
    <property type="component" value="Chromosome"/>
</dbReference>
<dbReference type="AlphaFoldDB" id="A0A0S2DIY5"/>
<reference evidence="1 2" key="1">
    <citation type="submission" date="2015-11" db="EMBL/GenBank/DDBJ databases">
        <title>Genome sequences of Lysobacter enzymogenes strain C3 and Lysobacter antibioticus ATCC 29479.</title>
        <authorList>
            <person name="Kobayashi D.Y."/>
        </authorList>
    </citation>
    <scope>NUCLEOTIDE SEQUENCE [LARGE SCALE GENOMIC DNA]</scope>
    <source>
        <strain evidence="1 2">C3</strain>
    </source>
</reference>
<dbReference type="EMBL" id="CP013140">
    <property type="protein sequence ID" value="ALN58418.1"/>
    <property type="molecule type" value="Genomic_DNA"/>
</dbReference>
<evidence type="ECO:0000313" key="2">
    <source>
        <dbReference type="Proteomes" id="UP000061569"/>
    </source>
</evidence>
<organism evidence="1 2">
    <name type="scientific">Lysobacter enzymogenes</name>
    <dbReference type="NCBI Taxonomy" id="69"/>
    <lineage>
        <taxon>Bacteria</taxon>
        <taxon>Pseudomonadati</taxon>
        <taxon>Pseudomonadota</taxon>
        <taxon>Gammaproteobacteria</taxon>
        <taxon>Lysobacterales</taxon>
        <taxon>Lysobacteraceae</taxon>
        <taxon>Lysobacter</taxon>
    </lineage>
</organism>
<accession>A0A0S2DIY5</accession>
<gene>
    <name evidence="1" type="ORF">GLE_3071</name>
</gene>
<sequence>MTTKQLPGPLRRWRATAALAAFAFAFAFGATAASRDIIVCGGGVYCDAEVRQPCLDSGKSAAFCDRLWRGCVLDACPQ</sequence>
<dbReference type="PATRIC" id="fig|69.6.peg.3031"/>
<dbReference type="OrthoDB" id="6053586at2"/>
<dbReference type="KEGG" id="lez:GLE_3071"/>
<evidence type="ECO:0000313" key="1">
    <source>
        <dbReference type="EMBL" id="ALN58418.1"/>
    </source>
</evidence>
<dbReference type="STRING" id="69.GLE_3071"/>
<name>A0A0S2DIY5_LYSEN</name>
<protein>
    <submittedName>
        <fullName evidence="1">Uncharacterized protein</fullName>
    </submittedName>
</protein>